<evidence type="ECO:0000256" key="1">
    <source>
        <dbReference type="ARBA" id="ARBA00023002"/>
    </source>
</evidence>
<dbReference type="Pfam" id="PF01266">
    <property type="entry name" value="DAO"/>
    <property type="match status" value="1"/>
</dbReference>
<gene>
    <name evidence="3" type="ORF">DDT54_12575</name>
    <name evidence="4" type="ORF">EH206_22215</name>
</gene>
<dbReference type="EMBL" id="CP034036">
    <property type="protein sequence ID" value="QCR06624.1"/>
    <property type="molecule type" value="Genomic_DNA"/>
</dbReference>
<evidence type="ECO:0000313" key="5">
    <source>
        <dbReference type="Proteomes" id="UP000295985"/>
    </source>
</evidence>
<evidence type="ECO:0000313" key="4">
    <source>
        <dbReference type="EMBL" id="QCR06624.1"/>
    </source>
</evidence>
<dbReference type="GO" id="GO:0005737">
    <property type="term" value="C:cytoplasm"/>
    <property type="evidence" value="ECO:0007669"/>
    <property type="project" value="TreeGrafter"/>
</dbReference>
<dbReference type="InterPro" id="IPR036188">
    <property type="entry name" value="FAD/NAD-bd_sf"/>
</dbReference>
<dbReference type="Gene3D" id="3.50.50.60">
    <property type="entry name" value="FAD/NAD(P)-binding domain"/>
    <property type="match status" value="1"/>
</dbReference>
<proteinExistence type="predicted"/>
<dbReference type="GO" id="GO:0016491">
    <property type="term" value="F:oxidoreductase activity"/>
    <property type="evidence" value="ECO:0007669"/>
    <property type="project" value="UniProtKB-KW"/>
</dbReference>
<dbReference type="PANTHER" id="PTHR13847">
    <property type="entry name" value="SARCOSINE DEHYDROGENASE-RELATED"/>
    <property type="match status" value="1"/>
</dbReference>
<dbReference type="SUPFAM" id="SSF51905">
    <property type="entry name" value="FAD/NAD(P)-binding domain"/>
    <property type="match status" value="1"/>
</dbReference>
<feature type="domain" description="FAD dependent oxidoreductase" evidence="2">
    <location>
        <begin position="35"/>
        <end position="390"/>
    </location>
</feature>
<dbReference type="AlphaFoldDB" id="A0A2U1UQJ8"/>
<evidence type="ECO:0000313" key="6">
    <source>
        <dbReference type="Proteomes" id="UP000303847"/>
    </source>
</evidence>
<name>A0A2U1UQJ8_9GAMM</name>
<protein>
    <submittedName>
        <fullName evidence="3">FAD-dependent oxidoreductase</fullName>
    </submittedName>
</protein>
<accession>A0A2U1UQJ8</accession>
<evidence type="ECO:0000259" key="2">
    <source>
        <dbReference type="Pfam" id="PF01266"/>
    </source>
</evidence>
<sequence>MKIKHLPFDQSVNGWSAIIGDKLDYPQQQGKTTADWLIIGAGYAGTAFAQRLAEQRPDEHIVLLDAGEIGDNASGRNSGFAIELPHNIGSSTAELEKAAAYRRLLQFGVSHLQERVARHGINCDWSSAGKYHCAVSPKFNGLIDAYVRELDNLGEAYQVVEKDALARRLGTHFYHRAVYTPNCILLNPAALMQGLVAYLPENVTVYANSPALSIDAGARIHVETPHGEIRARRLMMAINGAARGLPLFKGRLFAIATFATLTEPLNAQQLQRVGDMADWGVTPVNALAGATLRYTRDRRFLIREQVNFTPGLTTGALETGRHARRHAAIFARIFPQLKDVAMAHTWSGLISVTRNGAPIWGQLADNVYAAAGCNGSGLSKQTAAGRILADFALGEDNPLIGDMQSLGQAGYLPPRPFLDIGVRGYLARERWRARSER</sequence>
<dbReference type="PANTHER" id="PTHR13847:SF281">
    <property type="entry name" value="FAD DEPENDENT OXIDOREDUCTASE DOMAIN-CONTAINING PROTEIN"/>
    <property type="match status" value="1"/>
</dbReference>
<reference evidence="4 6" key="2">
    <citation type="submission" date="2018-11" db="EMBL/GenBank/DDBJ databases">
        <title>Genome sequences of Brenneria nigrifluens and Brenneria rubrifaciens.</title>
        <authorList>
            <person name="Poret-Peterson A.T."/>
            <person name="McClean A.E."/>
            <person name="Kluepfel D.A."/>
        </authorList>
    </citation>
    <scope>NUCLEOTIDE SEQUENCE [LARGE SCALE GENOMIC DNA]</scope>
    <source>
        <strain evidence="4 6">ATCC 13028</strain>
    </source>
</reference>
<keyword evidence="6" id="KW-1185">Reference proteome</keyword>
<dbReference type="EMBL" id="QDKK01000018">
    <property type="protein sequence ID" value="PWC23953.1"/>
    <property type="molecule type" value="Genomic_DNA"/>
</dbReference>
<keyword evidence="1" id="KW-0560">Oxidoreductase</keyword>
<dbReference type="Gene3D" id="3.30.9.10">
    <property type="entry name" value="D-Amino Acid Oxidase, subunit A, domain 2"/>
    <property type="match status" value="1"/>
</dbReference>
<evidence type="ECO:0000313" key="3">
    <source>
        <dbReference type="EMBL" id="PWC23953.1"/>
    </source>
</evidence>
<dbReference type="InterPro" id="IPR006076">
    <property type="entry name" value="FAD-dep_OxRdtase"/>
</dbReference>
<dbReference type="Proteomes" id="UP000303847">
    <property type="component" value="Chromosome"/>
</dbReference>
<organism evidence="3 5">
    <name type="scientific">Brenneria nigrifluens DSM 30175 = ATCC 13028</name>
    <dbReference type="NCBI Taxonomy" id="1121120"/>
    <lineage>
        <taxon>Bacteria</taxon>
        <taxon>Pseudomonadati</taxon>
        <taxon>Pseudomonadota</taxon>
        <taxon>Gammaproteobacteria</taxon>
        <taxon>Enterobacterales</taxon>
        <taxon>Pectobacteriaceae</taxon>
        <taxon>Brenneria</taxon>
    </lineage>
</organism>
<dbReference type="RefSeq" id="WP_009115000.1">
    <property type="nucleotide sequence ID" value="NZ_CP034036.1"/>
</dbReference>
<dbReference type="Proteomes" id="UP000295985">
    <property type="component" value="Unassembled WGS sequence"/>
</dbReference>
<dbReference type="OrthoDB" id="311718at2"/>
<reference evidence="3 5" key="1">
    <citation type="submission" date="2018-04" db="EMBL/GenBank/DDBJ databases">
        <title>Brenneria corticis sp.nov.</title>
        <authorList>
            <person name="Li Y."/>
        </authorList>
    </citation>
    <scope>NUCLEOTIDE SEQUENCE [LARGE SCALE GENOMIC DNA]</scope>
    <source>
        <strain evidence="3 5">LMG 2694</strain>
    </source>
</reference>